<proteinExistence type="predicted"/>
<evidence type="ECO:0000313" key="1">
    <source>
        <dbReference type="EMBL" id="JAE31310.1"/>
    </source>
</evidence>
<accession>A0A0A9H260</accession>
<organism evidence="1">
    <name type="scientific">Arundo donax</name>
    <name type="common">Giant reed</name>
    <name type="synonym">Donax arundinaceus</name>
    <dbReference type="NCBI Taxonomy" id="35708"/>
    <lineage>
        <taxon>Eukaryota</taxon>
        <taxon>Viridiplantae</taxon>
        <taxon>Streptophyta</taxon>
        <taxon>Embryophyta</taxon>
        <taxon>Tracheophyta</taxon>
        <taxon>Spermatophyta</taxon>
        <taxon>Magnoliopsida</taxon>
        <taxon>Liliopsida</taxon>
        <taxon>Poales</taxon>
        <taxon>Poaceae</taxon>
        <taxon>PACMAD clade</taxon>
        <taxon>Arundinoideae</taxon>
        <taxon>Arundineae</taxon>
        <taxon>Arundo</taxon>
    </lineage>
</organism>
<name>A0A0A9H260_ARUDO</name>
<protein>
    <submittedName>
        <fullName evidence="1">Uncharacterized protein</fullName>
    </submittedName>
</protein>
<dbReference type="AlphaFoldDB" id="A0A0A9H260"/>
<reference evidence="1" key="2">
    <citation type="journal article" date="2015" name="Data Brief">
        <title>Shoot transcriptome of the giant reed, Arundo donax.</title>
        <authorList>
            <person name="Barrero R.A."/>
            <person name="Guerrero F.D."/>
            <person name="Moolhuijzen P."/>
            <person name="Goolsby J.A."/>
            <person name="Tidwell J."/>
            <person name="Bellgard S.E."/>
            <person name="Bellgard M.I."/>
        </authorList>
    </citation>
    <scope>NUCLEOTIDE SEQUENCE</scope>
    <source>
        <tissue evidence="1">Shoot tissue taken approximately 20 cm above the soil surface</tissue>
    </source>
</reference>
<dbReference type="EMBL" id="GBRH01166586">
    <property type="protein sequence ID" value="JAE31310.1"/>
    <property type="molecule type" value="Transcribed_RNA"/>
</dbReference>
<reference evidence="1" key="1">
    <citation type="submission" date="2014-09" db="EMBL/GenBank/DDBJ databases">
        <authorList>
            <person name="Magalhaes I.L.F."/>
            <person name="Oliveira U."/>
            <person name="Santos F.R."/>
            <person name="Vidigal T.H.D.A."/>
            <person name="Brescovit A.D."/>
            <person name="Santos A.J."/>
        </authorList>
    </citation>
    <scope>NUCLEOTIDE SEQUENCE</scope>
    <source>
        <tissue evidence="1">Shoot tissue taken approximately 20 cm above the soil surface</tissue>
    </source>
</reference>
<sequence>MLWFESCYPGSSTFYLIMFGTIFRDNGDCKC</sequence>